<dbReference type="AlphaFoldDB" id="A0A6N4A7C3"/>
<reference evidence="2 3" key="1">
    <citation type="journal article" date="2016" name="BMC Genomics">
        <title>Consensus pan-genome assembly of the specialised wine bacterium Oenococcus oeni.</title>
        <authorList>
            <person name="Sternes P.R."/>
            <person name="Borneman A.R."/>
        </authorList>
    </citation>
    <scope>NUCLEOTIDE SEQUENCE [LARGE SCALE GENOMIC DNA]</scope>
    <source>
        <strain evidence="2 3">AWRIB661</strain>
    </source>
</reference>
<protein>
    <recommendedName>
        <fullName evidence="1">SseB protein N-terminal domain-containing protein</fullName>
    </recommendedName>
</protein>
<feature type="domain" description="SseB protein N-terminal" evidence="1">
    <location>
        <begin position="158"/>
        <end position="264"/>
    </location>
</feature>
<dbReference type="Pfam" id="PF07179">
    <property type="entry name" value="SseB"/>
    <property type="match status" value="1"/>
</dbReference>
<dbReference type="RefSeq" id="WP_032818263.1">
    <property type="nucleotide sequence ID" value="NZ_CP014324.1"/>
</dbReference>
<sequence length="282" mass="32070">MSQWIKTIEYFVGQDDQTPNIAVIEINHPKKTDNGSELVKLLNGSEPFSHFNEETKKYDNFSMMTLSEDSFFQLGLEVFTRLSSDPFYESIIFFDSEIKGFLPVATKQLAQFVDRNMNLERDNTNTLSKPSHDALNRFYKLQTKETEKIENPALQTSLDANEVNQNNINDLINGAVFLIPTRIKKHKVRQDSIDFFLLSQDGEADVTYLPIFTDWDHLSQWYFSPSANGYNTDDLAQIIAVPVQGLVEIRGNLGSAISHIVVNPITNDFILELSANSDNDSE</sequence>
<evidence type="ECO:0000313" key="2">
    <source>
        <dbReference type="EMBL" id="OIM21647.1"/>
    </source>
</evidence>
<proteinExistence type="predicted"/>
<dbReference type="InterPro" id="IPR009839">
    <property type="entry name" value="SseB_N"/>
</dbReference>
<dbReference type="EMBL" id="MLOK01000028">
    <property type="protein sequence ID" value="OIM21647.1"/>
    <property type="molecule type" value="Genomic_DNA"/>
</dbReference>
<evidence type="ECO:0000313" key="3">
    <source>
        <dbReference type="Proteomes" id="UP000181728"/>
    </source>
</evidence>
<organism evidence="2 3">
    <name type="scientific">Oenococcus oeni</name>
    <name type="common">Leuconostoc oenos</name>
    <dbReference type="NCBI Taxonomy" id="1247"/>
    <lineage>
        <taxon>Bacteria</taxon>
        <taxon>Bacillati</taxon>
        <taxon>Bacillota</taxon>
        <taxon>Bacilli</taxon>
        <taxon>Lactobacillales</taxon>
        <taxon>Lactobacillaceae</taxon>
        <taxon>Oenococcus</taxon>
    </lineage>
</organism>
<accession>A0A6N4A7C3</accession>
<gene>
    <name evidence="2" type="ORF">ATX59_02980</name>
</gene>
<dbReference type="Proteomes" id="UP000181728">
    <property type="component" value="Unassembled WGS sequence"/>
</dbReference>
<comment type="caution">
    <text evidence="2">The sequence shown here is derived from an EMBL/GenBank/DDBJ whole genome shotgun (WGS) entry which is preliminary data.</text>
</comment>
<evidence type="ECO:0000259" key="1">
    <source>
        <dbReference type="Pfam" id="PF07179"/>
    </source>
</evidence>
<name>A0A6N4A7C3_OENOE</name>